<feature type="compositionally biased region" description="Basic and acidic residues" evidence="4">
    <location>
        <begin position="332"/>
        <end position="368"/>
    </location>
</feature>
<dbReference type="OrthoDB" id="5648735at2"/>
<dbReference type="InterPro" id="IPR015655">
    <property type="entry name" value="PP2C"/>
</dbReference>
<dbReference type="CDD" id="cd00143">
    <property type="entry name" value="PP2Cc"/>
    <property type="match status" value="1"/>
</dbReference>
<dbReference type="InterPro" id="IPR000222">
    <property type="entry name" value="PP2C_BS"/>
</dbReference>
<feature type="region of interest" description="Disordered" evidence="4">
    <location>
        <begin position="326"/>
        <end position="382"/>
    </location>
</feature>
<reference evidence="7 8" key="1">
    <citation type="submission" date="2014-05" db="EMBL/GenBank/DDBJ databases">
        <authorList>
            <person name="Rizzardi K."/>
            <person name="Winiecka-Krusnell J."/>
            <person name="Ramliden M."/>
            <person name="Alm E."/>
            <person name="Andersson S."/>
            <person name="Byfors S."/>
        </authorList>
    </citation>
    <scope>NUCLEOTIDE SEQUENCE [LARGE SCALE GENOMIC DNA]</scope>
    <source>
        <strain evidence="7 8">LEGN</strain>
    </source>
</reference>
<dbReference type="Proteomes" id="UP000054422">
    <property type="component" value="Unassembled WGS sequence"/>
</dbReference>
<dbReference type="RefSeq" id="WP_081964905.1">
    <property type="nucleotide sequence ID" value="NZ_JNCF01000036.1"/>
</dbReference>
<comment type="caution">
    <text evidence="7">The sequence shown here is derived from an EMBL/GenBank/DDBJ whole genome shotgun (WGS) entry which is preliminary data.</text>
</comment>
<gene>
    <name evidence="7" type="ORF">EP47_07810</name>
</gene>
<dbReference type="PROSITE" id="PS51746">
    <property type="entry name" value="PPM_2"/>
    <property type="match status" value="1"/>
</dbReference>
<keyword evidence="5" id="KW-1133">Transmembrane helix</keyword>
<dbReference type="PANTHER" id="PTHR13832:SF699">
    <property type="entry name" value="INTEGRIN-LINKED KINASE-ASSOCIATED SERINE_THREONINE PHOSPHATASE 2C"/>
    <property type="match status" value="1"/>
</dbReference>
<accession>A0A0A2T677</accession>
<feature type="domain" description="PPM-type phosphatase" evidence="6">
    <location>
        <begin position="27"/>
        <end position="271"/>
    </location>
</feature>
<name>A0A0A2T677_9GAMM</name>
<dbReference type="PANTHER" id="PTHR13832">
    <property type="entry name" value="PROTEIN PHOSPHATASE 2C"/>
    <property type="match status" value="1"/>
</dbReference>
<evidence type="ECO:0000256" key="1">
    <source>
        <dbReference type="ARBA" id="ARBA00022723"/>
    </source>
</evidence>
<dbReference type="SUPFAM" id="SSF81606">
    <property type="entry name" value="PP2C-like"/>
    <property type="match status" value="1"/>
</dbReference>
<keyword evidence="3" id="KW-0904">Protein phosphatase</keyword>
<evidence type="ECO:0000256" key="2">
    <source>
        <dbReference type="ARBA" id="ARBA00022801"/>
    </source>
</evidence>
<organism evidence="7 8">
    <name type="scientific">Legionella norrlandica</name>
    <dbReference type="NCBI Taxonomy" id="1498499"/>
    <lineage>
        <taxon>Bacteria</taxon>
        <taxon>Pseudomonadati</taxon>
        <taxon>Pseudomonadota</taxon>
        <taxon>Gammaproteobacteria</taxon>
        <taxon>Legionellales</taxon>
        <taxon>Legionellaceae</taxon>
        <taxon>Legionella</taxon>
    </lineage>
</organism>
<dbReference type="InterPro" id="IPR001932">
    <property type="entry name" value="PPM-type_phosphatase-like_dom"/>
</dbReference>
<dbReference type="SMART" id="SM00332">
    <property type="entry name" value="PP2Cc"/>
    <property type="match status" value="1"/>
</dbReference>
<dbReference type="Pfam" id="PF00481">
    <property type="entry name" value="PP2C"/>
    <property type="match status" value="1"/>
</dbReference>
<dbReference type="GO" id="GO:0004722">
    <property type="term" value="F:protein serine/threonine phosphatase activity"/>
    <property type="evidence" value="ECO:0007669"/>
    <property type="project" value="InterPro"/>
</dbReference>
<keyword evidence="8" id="KW-1185">Reference proteome</keyword>
<evidence type="ECO:0000256" key="3">
    <source>
        <dbReference type="ARBA" id="ARBA00022912"/>
    </source>
</evidence>
<proteinExistence type="predicted"/>
<evidence type="ECO:0000256" key="5">
    <source>
        <dbReference type="SAM" id="Phobius"/>
    </source>
</evidence>
<evidence type="ECO:0000256" key="4">
    <source>
        <dbReference type="SAM" id="MobiDB-lite"/>
    </source>
</evidence>
<keyword evidence="5" id="KW-0812">Transmembrane</keyword>
<keyword evidence="5" id="KW-0472">Membrane</keyword>
<dbReference type="InterPro" id="IPR036457">
    <property type="entry name" value="PPM-type-like_dom_sf"/>
</dbReference>
<protein>
    <recommendedName>
        <fullName evidence="6">PPM-type phosphatase domain-containing protein</fullName>
    </recommendedName>
</protein>
<dbReference type="STRING" id="1498499.EP47_07810"/>
<dbReference type="EMBL" id="JNCF01000036">
    <property type="protein sequence ID" value="KGP62898.1"/>
    <property type="molecule type" value="Genomic_DNA"/>
</dbReference>
<evidence type="ECO:0000259" key="6">
    <source>
        <dbReference type="PROSITE" id="PS51746"/>
    </source>
</evidence>
<evidence type="ECO:0000313" key="7">
    <source>
        <dbReference type="EMBL" id="KGP62898.1"/>
    </source>
</evidence>
<keyword evidence="2" id="KW-0378">Hydrolase</keyword>
<sequence length="532" mass="58983">MPKIISHPGKYNHDQAENVGYQDKEQPFGYFEIQNAPKRPSQEDAIAWQTLDRKLDSLSPEEIGKRLWTTYRILDKQVLENKYRDGTTASTTVYDGKGNLITATLADAASFAAVYDKEGNVLGVVRLNSVTHKPTDELEKKRIETAGGFVAFGRVNGVLAVSRAIGDAPLKESGVCSEATIDITSFDELAKKFNISREAIGKVQIITTCDGFTDGAKNQTKADHEDFLRTTLEDILKADKKQSETEIAKALVLKAKGNGSVDNITVAIQTVTGDTPAVLLGVYDGHGGAMASTHVAENIGTEFSRQCALTPEAYEKQSLSVEKNKLAYTRDNSGKTKDKEEPVKQKIEQEVKKPVEEDVEQEVKKPVEEDVEQEEKEPVMNTKKECESIIQQLLEVTEEYQKNLSKKNVEIHSIINQLIGVLKSPEKNQDTIKKYFEVLDTKEEGKALKNMEIIQNNKDRSTGRFLAGIAAIALTVVTGIFPGLIVIGIVYALTDKTPTDLFKTRSELFKEKIDEFNESLNENKKGFSPSNN</sequence>
<dbReference type="PROSITE" id="PS01032">
    <property type="entry name" value="PPM_1"/>
    <property type="match status" value="1"/>
</dbReference>
<dbReference type="GO" id="GO:0046872">
    <property type="term" value="F:metal ion binding"/>
    <property type="evidence" value="ECO:0007669"/>
    <property type="project" value="UniProtKB-KW"/>
</dbReference>
<dbReference type="AlphaFoldDB" id="A0A0A2T677"/>
<feature type="transmembrane region" description="Helical" evidence="5">
    <location>
        <begin position="465"/>
        <end position="493"/>
    </location>
</feature>
<keyword evidence="1" id="KW-0479">Metal-binding</keyword>
<evidence type="ECO:0000313" key="8">
    <source>
        <dbReference type="Proteomes" id="UP000054422"/>
    </source>
</evidence>
<dbReference type="Gene3D" id="3.60.40.10">
    <property type="entry name" value="PPM-type phosphatase domain"/>
    <property type="match status" value="2"/>
</dbReference>